<evidence type="ECO:0000256" key="1">
    <source>
        <dbReference type="ARBA" id="ARBA00023015"/>
    </source>
</evidence>
<keyword evidence="1" id="KW-0805">Transcription regulation</keyword>
<dbReference type="InterPro" id="IPR009057">
    <property type="entry name" value="Homeodomain-like_sf"/>
</dbReference>
<dbReference type="Pfam" id="PF06719">
    <property type="entry name" value="AraC_N"/>
    <property type="match status" value="1"/>
</dbReference>
<dbReference type="Gene3D" id="1.10.10.60">
    <property type="entry name" value="Homeodomain-like"/>
    <property type="match status" value="2"/>
</dbReference>
<proteinExistence type="predicted"/>
<feature type="domain" description="HTH araC/xylS-type" evidence="4">
    <location>
        <begin position="215"/>
        <end position="313"/>
    </location>
</feature>
<comment type="caution">
    <text evidence="5">The sequence shown here is derived from an EMBL/GenBank/DDBJ whole genome shotgun (WGS) entry which is preliminary data.</text>
</comment>
<keyword evidence="2" id="KW-0238">DNA-binding</keyword>
<gene>
    <name evidence="5" type="ORF">BSU04_39605</name>
</gene>
<dbReference type="InterPro" id="IPR018062">
    <property type="entry name" value="HTH_AraC-typ_CS"/>
</dbReference>
<dbReference type="AlphaFoldDB" id="A0A226WNJ7"/>
<name>A0A226WNJ7_CABSO</name>
<keyword evidence="3" id="KW-0804">Transcription</keyword>
<dbReference type="Pfam" id="PF12833">
    <property type="entry name" value="HTH_18"/>
    <property type="match status" value="1"/>
</dbReference>
<dbReference type="PROSITE" id="PS00041">
    <property type="entry name" value="HTH_ARAC_FAMILY_1"/>
    <property type="match status" value="1"/>
</dbReference>
<dbReference type="GO" id="GO:0003700">
    <property type="term" value="F:DNA-binding transcription factor activity"/>
    <property type="evidence" value="ECO:0007669"/>
    <property type="project" value="InterPro"/>
</dbReference>
<dbReference type="PANTHER" id="PTHR43436">
    <property type="entry name" value="ARAC-FAMILY TRANSCRIPTIONAL REGULATOR"/>
    <property type="match status" value="1"/>
</dbReference>
<reference evidence="6" key="1">
    <citation type="submission" date="2017-01" db="EMBL/GenBank/DDBJ databases">
        <title>Genome Analysis of Deinococcus marmoris KOPRI26562.</title>
        <authorList>
            <person name="Kim J.H."/>
            <person name="Oh H.-M."/>
        </authorList>
    </citation>
    <scope>NUCLEOTIDE SEQUENCE [LARGE SCALE GENOMIC DNA]</scope>
    <source>
        <strain evidence="6">PAMC 26633</strain>
    </source>
</reference>
<dbReference type="Proteomes" id="UP000214720">
    <property type="component" value="Unassembled WGS sequence"/>
</dbReference>
<evidence type="ECO:0000256" key="2">
    <source>
        <dbReference type="ARBA" id="ARBA00023125"/>
    </source>
</evidence>
<dbReference type="PROSITE" id="PS01124">
    <property type="entry name" value="HTH_ARAC_FAMILY_2"/>
    <property type="match status" value="1"/>
</dbReference>
<evidence type="ECO:0000313" key="6">
    <source>
        <dbReference type="Proteomes" id="UP000214720"/>
    </source>
</evidence>
<protein>
    <submittedName>
        <fullName evidence="5">Transcriptional regulator, AraC family</fullName>
    </submittedName>
</protein>
<organism evidence="5 6">
    <name type="scientific">Caballeronia sordidicola</name>
    <name type="common">Burkholderia sordidicola</name>
    <dbReference type="NCBI Taxonomy" id="196367"/>
    <lineage>
        <taxon>Bacteria</taxon>
        <taxon>Pseudomonadati</taxon>
        <taxon>Pseudomonadota</taxon>
        <taxon>Betaproteobacteria</taxon>
        <taxon>Burkholderiales</taxon>
        <taxon>Burkholderiaceae</taxon>
        <taxon>Caballeronia</taxon>
    </lineage>
</organism>
<dbReference type="SMART" id="SM00342">
    <property type="entry name" value="HTH_ARAC"/>
    <property type="match status" value="1"/>
</dbReference>
<evidence type="ECO:0000256" key="3">
    <source>
        <dbReference type="ARBA" id="ARBA00023163"/>
    </source>
</evidence>
<dbReference type="GO" id="GO:0043565">
    <property type="term" value="F:sequence-specific DNA binding"/>
    <property type="evidence" value="ECO:0007669"/>
    <property type="project" value="InterPro"/>
</dbReference>
<evidence type="ECO:0000313" key="5">
    <source>
        <dbReference type="EMBL" id="OXC72755.1"/>
    </source>
</evidence>
<dbReference type="eggNOG" id="COG2207">
    <property type="taxonomic scope" value="Bacteria"/>
</dbReference>
<accession>A0A226WNJ7</accession>
<sequence>MHNPANVERIMRAVLAVCAFAAYRGKMEHLAELRTLITRHARADMMVEALPGVAIMASDTTTEPIHHVYEPTLAVIAQGTKRTVLNDKVFEYRAGQYLVVSVDLPITGHVVEASEREPFLAMGLVLKPPNIATLLLETAAGDRNAAEPLGLAISHASPELLDPIVRLLRLLDHPEDIPVLAPMIEREILWRLLAGEQGAMVRQIGLADSRLSQISHAIRWIRSRYAETLATEALAGLAGMSVSSFHRHFRAVTSMSPLQYQKRIRLQEARARLLAESGDVAAVGFEVGYDSPSQFSREYSRLFGAPPGRDVARLRTVPMLEQGIA</sequence>
<dbReference type="InterPro" id="IPR009594">
    <property type="entry name" value="Tscrpt_reg_HTH_AraC_N"/>
</dbReference>
<dbReference type="SUPFAM" id="SSF46689">
    <property type="entry name" value="Homeodomain-like"/>
    <property type="match status" value="2"/>
</dbReference>
<dbReference type="PANTHER" id="PTHR43436:SF1">
    <property type="entry name" value="TRANSCRIPTIONAL REGULATORY PROTEIN"/>
    <property type="match status" value="1"/>
</dbReference>
<dbReference type="InterPro" id="IPR018060">
    <property type="entry name" value="HTH_AraC"/>
</dbReference>
<dbReference type="EMBL" id="MTHB01000262">
    <property type="protein sequence ID" value="OXC72755.1"/>
    <property type="molecule type" value="Genomic_DNA"/>
</dbReference>
<evidence type="ECO:0000259" key="4">
    <source>
        <dbReference type="PROSITE" id="PS01124"/>
    </source>
</evidence>